<dbReference type="VEuPathDB" id="AmoebaDB:NAEGRDRAFT_62722"/>
<dbReference type="GO" id="GO:0000014">
    <property type="term" value="F:single-stranded DNA endodeoxyribonuclease activity"/>
    <property type="evidence" value="ECO:0007669"/>
    <property type="project" value="TreeGrafter"/>
</dbReference>
<evidence type="ECO:0000313" key="4">
    <source>
        <dbReference type="EMBL" id="EFC49382.1"/>
    </source>
</evidence>
<keyword evidence="5" id="KW-1185">Reference proteome</keyword>
<dbReference type="GO" id="GO:0000110">
    <property type="term" value="C:nucleotide-excision repair factor 1 complex"/>
    <property type="evidence" value="ECO:0007669"/>
    <property type="project" value="TreeGrafter"/>
</dbReference>
<gene>
    <name evidence="4" type="ORF">NAEGRDRAFT_62722</name>
</gene>
<keyword evidence="2" id="KW-0378">Hydrolase</keyword>
<dbReference type="GO" id="GO:0003697">
    <property type="term" value="F:single-stranded DNA binding"/>
    <property type="evidence" value="ECO:0007669"/>
    <property type="project" value="TreeGrafter"/>
</dbReference>
<dbReference type="GO" id="GO:0000724">
    <property type="term" value="P:double-strand break repair via homologous recombination"/>
    <property type="evidence" value="ECO:0007669"/>
    <property type="project" value="TreeGrafter"/>
</dbReference>
<dbReference type="KEGG" id="ngr:NAEGRDRAFT_62722"/>
<dbReference type="PANTHER" id="PTHR10150">
    <property type="entry name" value="DNA REPAIR ENDONUCLEASE XPF"/>
    <property type="match status" value="1"/>
</dbReference>
<dbReference type="GO" id="GO:1901255">
    <property type="term" value="P:nucleotide-excision repair involved in interstrand cross-link repair"/>
    <property type="evidence" value="ECO:0007669"/>
    <property type="project" value="TreeGrafter"/>
</dbReference>
<name>D2V1W9_NAEGR</name>
<evidence type="ECO:0000256" key="2">
    <source>
        <dbReference type="ARBA" id="ARBA00022801"/>
    </source>
</evidence>
<keyword evidence="3" id="KW-0234">DNA repair</keyword>
<evidence type="ECO:0000256" key="1">
    <source>
        <dbReference type="ARBA" id="ARBA00022763"/>
    </source>
</evidence>
<dbReference type="AlphaFoldDB" id="D2V1W9"/>
<dbReference type="eggNOG" id="KOG0442">
    <property type="taxonomic scope" value="Eukaryota"/>
</dbReference>
<protein>
    <submittedName>
        <fullName evidence="4">Predicted protein</fullName>
    </submittedName>
</protein>
<dbReference type="GO" id="GO:0000712">
    <property type="term" value="P:resolution of meiotic recombination intermediates"/>
    <property type="evidence" value="ECO:0007669"/>
    <property type="project" value="TreeGrafter"/>
</dbReference>
<evidence type="ECO:0000256" key="3">
    <source>
        <dbReference type="ARBA" id="ARBA00023204"/>
    </source>
</evidence>
<dbReference type="RefSeq" id="XP_002682126.1">
    <property type="nucleotide sequence ID" value="XM_002682080.1"/>
</dbReference>
<evidence type="ECO:0000313" key="5">
    <source>
        <dbReference type="Proteomes" id="UP000006671"/>
    </source>
</evidence>
<dbReference type="GeneID" id="8852599"/>
<proteinExistence type="predicted"/>
<dbReference type="EMBL" id="GG738848">
    <property type="protein sequence ID" value="EFC49382.1"/>
    <property type="molecule type" value="Genomic_DNA"/>
</dbReference>
<organism evidence="5">
    <name type="scientific">Naegleria gruberi</name>
    <name type="common">Amoeba</name>
    <dbReference type="NCBI Taxonomy" id="5762"/>
    <lineage>
        <taxon>Eukaryota</taxon>
        <taxon>Discoba</taxon>
        <taxon>Heterolobosea</taxon>
        <taxon>Tetramitia</taxon>
        <taxon>Eutetramitia</taxon>
        <taxon>Vahlkampfiidae</taxon>
        <taxon>Naegleria</taxon>
    </lineage>
</organism>
<dbReference type="Proteomes" id="UP000006671">
    <property type="component" value="Unassembled WGS sequence"/>
</dbReference>
<dbReference type="PANTHER" id="PTHR10150:SF0">
    <property type="entry name" value="DNA REPAIR ENDONUCLEASE XPF"/>
    <property type="match status" value="1"/>
</dbReference>
<dbReference type="InParanoid" id="D2V1W9"/>
<reference evidence="4 5" key="1">
    <citation type="journal article" date="2010" name="Cell">
        <title>The genome of Naegleria gruberi illuminates early eukaryotic versatility.</title>
        <authorList>
            <person name="Fritz-Laylin L.K."/>
            <person name="Prochnik S.E."/>
            <person name="Ginger M.L."/>
            <person name="Dacks J.B."/>
            <person name="Carpenter M.L."/>
            <person name="Field M.C."/>
            <person name="Kuo A."/>
            <person name="Paredez A."/>
            <person name="Chapman J."/>
            <person name="Pham J."/>
            <person name="Shu S."/>
            <person name="Neupane R."/>
            <person name="Cipriano M."/>
            <person name="Mancuso J."/>
            <person name="Tu H."/>
            <person name="Salamov A."/>
            <person name="Lindquist E."/>
            <person name="Shapiro H."/>
            <person name="Lucas S."/>
            <person name="Grigoriev I.V."/>
            <person name="Cande W.Z."/>
            <person name="Fulton C."/>
            <person name="Rokhsar D.S."/>
            <person name="Dawson S.C."/>
        </authorList>
    </citation>
    <scope>NUCLEOTIDE SEQUENCE [LARGE SCALE GENOMIC DNA]</scope>
    <source>
        <strain evidence="4 5">NEG-M</strain>
    </source>
</reference>
<dbReference type="GO" id="GO:0003684">
    <property type="term" value="F:damaged DNA binding"/>
    <property type="evidence" value="ECO:0007669"/>
    <property type="project" value="TreeGrafter"/>
</dbReference>
<keyword evidence="1" id="KW-0227">DNA damage</keyword>
<dbReference type="OrthoDB" id="361020at2759"/>
<sequence length="219" mass="25111">MAKGLGIEIMITHFLRKFCDPSQLVLIINSKPYEEELIKQLLLESGLIKIENLPKSITSTFTINERVELYNQGGCLFITSRILIVDLLNDKVPIKHVSGIVVLNAHEITDKSTESFILRVFRLSNSMDAFVKAFTENAEELTKGFSRMEQLMRLLFIDRVEFKPRFDLEVSQSLMKYQPIVKEIIVPMSQKMRLIENAIIDIITTAINSLKKNNPSVCY</sequence>
<accession>D2V1W9</accession>
<dbReference type="STRING" id="5762.D2V1W9"/>